<reference evidence="5 6" key="1">
    <citation type="submission" date="2015-04" db="EMBL/GenBank/DDBJ databases">
        <authorList>
            <person name="Syromyatnikov M.Y."/>
            <person name="Popov V.N."/>
        </authorList>
    </citation>
    <scope>NUCLEOTIDE SEQUENCE [LARGE SCALE GENOMIC DNA]</scope>
    <source>
        <strain evidence="5">WF-38-12</strain>
    </source>
</reference>
<feature type="repeat" description="ANK" evidence="3">
    <location>
        <begin position="454"/>
        <end position="486"/>
    </location>
</feature>
<dbReference type="Pfam" id="PF00023">
    <property type="entry name" value="Ank"/>
    <property type="match status" value="2"/>
</dbReference>
<dbReference type="PRINTS" id="PR01415">
    <property type="entry name" value="ANKYRIN"/>
</dbReference>
<dbReference type="SUPFAM" id="SSF48403">
    <property type="entry name" value="Ankyrin repeat"/>
    <property type="match status" value="2"/>
</dbReference>
<dbReference type="Pfam" id="PF12796">
    <property type="entry name" value="Ank_2"/>
    <property type="match status" value="3"/>
</dbReference>
<dbReference type="PANTHER" id="PTHR24123:SF33">
    <property type="entry name" value="PROTEIN HOS4"/>
    <property type="match status" value="1"/>
</dbReference>
<evidence type="ECO:0000256" key="3">
    <source>
        <dbReference type="PROSITE-ProRule" id="PRU00023"/>
    </source>
</evidence>
<feature type="repeat" description="ANK" evidence="3">
    <location>
        <begin position="686"/>
        <end position="718"/>
    </location>
</feature>
<feature type="repeat" description="ANK" evidence="3">
    <location>
        <begin position="553"/>
        <end position="585"/>
    </location>
</feature>
<protein>
    <submittedName>
        <fullName evidence="5">Ankyrin-3</fullName>
    </submittedName>
</protein>
<feature type="region of interest" description="Disordered" evidence="4">
    <location>
        <begin position="252"/>
        <end position="279"/>
    </location>
</feature>
<evidence type="ECO:0000256" key="1">
    <source>
        <dbReference type="ARBA" id="ARBA00022737"/>
    </source>
</evidence>
<dbReference type="InterPro" id="IPR036770">
    <property type="entry name" value="Ankyrin_rpt-contain_sf"/>
</dbReference>
<feature type="compositionally biased region" description="Polar residues" evidence="4">
    <location>
        <begin position="904"/>
        <end position="914"/>
    </location>
</feature>
<feature type="region of interest" description="Disordered" evidence="4">
    <location>
        <begin position="347"/>
        <end position="373"/>
    </location>
</feature>
<feature type="repeat" description="ANK" evidence="3">
    <location>
        <begin position="653"/>
        <end position="685"/>
    </location>
</feature>
<feature type="compositionally biased region" description="Polar residues" evidence="4">
    <location>
        <begin position="1121"/>
        <end position="1156"/>
    </location>
</feature>
<dbReference type="OrthoDB" id="194358at2759"/>
<proteinExistence type="predicted"/>
<feature type="compositionally biased region" description="Polar residues" evidence="4">
    <location>
        <begin position="1244"/>
        <end position="1269"/>
    </location>
</feature>
<feature type="compositionally biased region" description="Low complexity" evidence="4">
    <location>
        <begin position="1058"/>
        <end position="1071"/>
    </location>
</feature>
<evidence type="ECO:0000256" key="2">
    <source>
        <dbReference type="ARBA" id="ARBA00023043"/>
    </source>
</evidence>
<gene>
    <name evidence="5" type="ORF">PISL3812_05341</name>
</gene>
<feature type="repeat" description="ANK" evidence="3">
    <location>
        <begin position="421"/>
        <end position="453"/>
    </location>
</feature>
<organism evidence="5 6">
    <name type="scientific">Talaromyces islandicus</name>
    <name type="common">Penicillium islandicum</name>
    <dbReference type="NCBI Taxonomy" id="28573"/>
    <lineage>
        <taxon>Eukaryota</taxon>
        <taxon>Fungi</taxon>
        <taxon>Dikarya</taxon>
        <taxon>Ascomycota</taxon>
        <taxon>Pezizomycotina</taxon>
        <taxon>Eurotiomycetes</taxon>
        <taxon>Eurotiomycetidae</taxon>
        <taxon>Eurotiales</taxon>
        <taxon>Trichocomaceae</taxon>
        <taxon>Talaromyces</taxon>
        <taxon>Talaromyces sect. Islandici</taxon>
    </lineage>
</organism>
<evidence type="ECO:0000313" key="5">
    <source>
        <dbReference type="EMBL" id="CRG88312.1"/>
    </source>
</evidence>
<dbReference type="OMA" id="RPLCIAC"/>
<feature type="compositionally biased region" description="Low complexity" evidence="4">
    <location>
        <begin position="265"/>
        <end position="276"/>
    </location>
</feature>
<feature type="compositionally biased region" description="Acidic residues" evidence="4">
    <location>
        <begin position="1178"/>
        <end position="1193"/>
    </location>
</feature>
<name>A0A0U1LZ02_TALIS</name>
<feature type="compositionally biased region" description="Polar residues" evidence="4">
    <location>
        <begin position="977"/>
        <end position="988"/>
    </location>
</feature>
<dbReference type="SMART" id="SM00248">
    <property type="entry name" value="ANK"/>
    <property type="match status" value="13"/>
</dbReference>
<dbReference type="Gene3D" id="1.25.40.20">
    <property type="entry name" value="Ankyrin repeat-containing domain"/>
    <property type="match status" value="2"/>
</dbReference>
<feature type="repeat" description="ANK" evidence="3">
    <location>
        <begin position="487"/>
        <end position="519"/>
    </location>
</feature>
<feature type="repeat" description="ANK" evidence="3">
    <location>
        <begin position="720"/>
        <end position="752"/>
    </location>
</feature>
<dbReference type="STRING" id="28573.A0A0U1LZ02"/>
<keyword evidence="6" id="KW-1185">Reference proteome</keyword>
<keyword evidence="2 3" id="KW-0040">ANK repeat</keyword>
<feature type="region of interest" description="Disordered" evidence="4">
    <location>
        <begin position="1117"/>
        <end position="1285"/>
    </location>
</feature>
<dbReference type="PROSITE" id="PS50088">
    <property type="entry name" value="ANK_REPEAT"/>
    <property type="match status" value="11"/>
</dbReference>
<sequence>MDPVSAWGVITGALQVVQIIGQTIQGLSALRGKYQNADLTIRSMIGELSTIKSAITQLHDWATYNAEVSSSHAEYEESLGVAIDGCRAIMEVLSEKVAEMINPGGQADPTMALAFKARVKVLWNEDVMRSLQERLHSQVRALNLLLQACQCRSSSEQLELLRKVESRHIIKKVADDTATLRTSIGSAAGSQADSRSISSRQLSSVGETEFDFDEALLATPAYQAYRQPQARPQFEASKDVGIRRGLSVGTIPSASDEGYASHNLTPSHSVSTTSSSFYRGSPLGPNDSVYPDNVRSKSMSFGAQPVQNAPRRWASTGGGANLASSGGSKRGKLVSVLKRLNTSSRATLTTPASPNLAVSPSLGSTRGRRGRESDYTTSIDLNTQNGSTAPDIVKAAQLGTRYDVERLIGMGHDIEECHFHSRRNALMVACHCGKEDIADLLVQNNAQLNRADASGSTALHLAASRGHYGVVALLLMEAINLEAETRHGRTALWVSANNGHLQTTQLLLEGRARVNARADNQMTALHVAARQGDIEVASLLVSYGADVDARDASMMTALHYACEGGYLNVIELLLNNKANIDVGGSERRTPLICAAAAGQLLAVQLLIKRKAKFKSTDEGGMTAIHWAAFNGHVEVVHFLFNQLRSSLMLKNSQGRTPLHLATMNSCFPVVEFLVRKSCPLEVRCMSGLSPLHYACRADNFDIVQLLLISGAEVESQVEPTQQRPIHIAAAGSSVRLVKLLCKQGASLEARDAIGDRALCVASRNGHAAAVEVLLDFGSPLHLRFGARSYEDSPLCLAAKGGHLPVVSLLMSRGASVLSKDETGWPPVRYAAYYGHPDVLQALITAEPSAMNQDYGFSPDSFGLSPDKIGFAPNAGISPERKRRVLELLKGSSPRQSAPVDEPITSRQPPATSAPYTEPFALARPSYDPSYLSHSAFSTPVNDPLPTELPGNLEQGLPSSRSATPTHMHRGEQDQPQEDVSNHISSAAPPSQPLPVVYEPSDEPESGPIHQPRPQPPNPPAFLSPEQLSESLMNLTLQPEAPGKTEVPSMPEAYELDGNSVSPSNAPSVSHSQGQEVVTSARYIPSSAATYFPPTLGVPESHKRCKFFLWESDAQVREKQSVLANSRSEPSTPKKSPTKSFQRSGGLLTPTTGQRQTGYPGEGANNTPSRAQRNRNLSSDEEAYGWDENLENEVGDLINTPGPIRQPIFSPETPRKTPRTAVNTSPSKRKVHEISDEPPPYSEIDGSQSMLSISQTNTIPSSSVEISATPTPRRYRDALSAQSSTDNSELAASVLSILDRHDVVLPTQARDEVVALLDQHHLKYKGVLRGRDISRVGLKNRNEEIALFKERIEGLEAEREMDRTTIAGLRSRGS</sequence>
<feature type="repeat" description="ANK" evidence="3">
    <location>
        <begin position="789"/>
        <end position="821"/>
    </location>
</feature>
<feature type="repeat" description="ANK" evidence="3">
    <location>
        <begin position="619"/>
        <end position="641"/>
    </location>
</feature>
<feature type="region of interest" description="Disordered" evidence="4">
    <location>
        <begin position="304"/>
        <end position="328"/>
    </location>
</feature>
<dbReference type="InterPro" id="IPR002110">
    <property type="entry name" value="Ankyrin_rpt"/>
</dbReference>
<feature type="compositionally biased region" description="Polar residues" evidence="4">
    <location>
        <begin position="1163"/>
        <end position="1176"/>
    </location>
</feature>
<feature type="repeat" description="ANK" evidence="3">
    <location>
        <begin position="586"/>
        <end position="618"/>
    </location>
</feature>
<evidence type="ECO:0000313" key="6">
    <source>
        <dbReference type="Proteomes" id="UP000054383"/>
    </source>
</evidence>
<keyword evidence="1" id="KW-0677">Repeat</keyword>
<dbReference type="Proteomes" id="UP000054383">
    <property type="component" value="Unassembled WGS sequence"/>
</dbReference>
<feature type="region of interest" description="Disordered" evidence="4">
    <location>
        <begin position="890"/>
        <end position="916"/>
    </location>
</feature>
<dbReference type="PANTHER" id="PTHR24123">
    <property type="entry name" value="ANKYRIN REPEAT-CONTAINING"/>
    <property type="match status" value="1"/>
</dbReference>
<feature type="region of interest" description="Disordered" evidence="4">
    <location>
        <begin position="937"/>
        <end position="1076"/>
    </location>
</feature>
<feature type="compositionally biased region" description="Polar residues" evidence="4">
    <location>
        <begin position="347"/>
        <end position="364"/>
    </location>
</feature>
<feature type="compositionally biased region" description="Polar residues" evidence="4">
    <location>
        <begin position="1025"/>
        <end position="1036"/>
    </location>
</feature>
<feature type="repeat" description="ANK" evidence="3">
    <location>
        <begin position="520"/>
        <end position="552"/>
    </location>
</feature>
<dbReference type="EMBL" id="CVMT01000004">
    <property type="protein sequence ID" value="CRG88312.1"/>
    <property type="molecule type" value="Genomic_DNA"/>
</dbReference>
<accession>A0A0U1LZ02</accession>
<feature type="compositionally biased region" description="Pro residues" evidence="4">
    <location>
        <begin position="1010"/>
        <end position="1021"/>
    </location>
</feature>
<evidence type="ECO:0000256" key="4">
    <source>
        <dbReference type="SAM" id="MobiDB-lite"/>
    </source>
</evidence>
<dbReference type="PROSITE" id="PS50297">
    <property type="entry name" value="ANK_REP_REGION"/>
    <property type="match status" value="9"/>
</dbReference>
<dbReference type="Pfam" id="PF13637">
    <property type="entry name" value="Ank_4"/>
    <property type="match status" value="1"/>
</dbReference>
<dbReference type="InterPro" id="IPR051165">
    <property type="entry name" value="Multifunctional_ANK_Repeat"/>
</dbReference>